<protein>
    <submittedName>
        <fullName evidence="16">Cell division protein kinase, putative</fullName>
        <ecNumber evidence="16">2.7.11.23</ecNumber>
    </submittedName>
</protein>
<evidence type="ECO:0000256" key="2">
    <source>
        <dbReference type="ARBA" id="ARBA00006485"/>
    </source>
</evidence>
<keyword evidence="6" id="KW-0498">Mitosis</keyword>
<keyword evidence="14" id="KW-0723">Serine/threonine-protein kinase</keyword>
<feature type="domain" description="Protein kinase" evidence="15">
    <location>
        <begin position="9"/>
        <end position="267"/>
    </location>
</feature>
<dbReference type="PANTHER" id="PTHR24056:SF334">
    <property type="entry name" value="CYCLIN-DEPENDENT KINASE 1"/>
    <property type="match status" value="1"/>
</dbReference>
<dbReference type="InterPro" id="IPR050108">
    <property type="entry name" value="CDK"/>
</dbReference>
<keyword evidence="3" id="KW-0597">Phosphoprotein</keyword>
<comment type="catalytic activity">
    <reaction evidence="12">
        <text>[DNA-directed RNA polymerase] + ATP = phospho-[DNA-directed RNA polymerase] + ADP + H(+)</text>
        <dbReference type="Rhea" id="RHEA:10216"/>
        <dbReference type="Rhea" id="RHEA-COMP:11321"/>
        <dbReference type="Rhea" id="RHEA-COMP:11322"/>
        <dbReference type="ChEBI" id="CHEBI:15378"/>
        <dbReference type="ChEBI" id="CHEBI:30616"/>
        <dbReference type="ChEBI" id="CHEBI:43176"/>
        <dbReference type="ChEBI" id="CHEBI:68546"/>
        <dbReference type="ChEBI" id="CHEBI:456216"/>
        <dbReference type="EC" id="2.7.11.23"/>
    </reaction>
</comment>
<organism evidence="16 17">
    <name type="scientific">Entamoeba invadens IP1</name>
    <dbReference type="NCBI Taxonomy" id="370355"/>
    <lineage>
        <taxon>Eukaryota</taxon>
        <taxon>Amoebozoa</taxon>
        <taxon>Evosea</taxon>
        <taxon>Archamoebae</taxon>
        <taxon>Mastigamoebida</taxon>
        <taxon>Entamoebidae</taxon>
        <taxon>Entamoeba</taxon>
    </lineage>
</organism>
<dbReference type="VEuPathDB" id="AmoebaDB:EIN_380060"/>
<dbReference type="GO" id="GO:0051301">
    <property type="term" value="P:cell division"/>
    <property type="evidence" value="ECO:0007669"/>
    <property type="project" value="UniProtKB-KW"/>
</dbReference>
<evidence type="ECO:0000256" key="7">
    <source>
        <dbReference type="ARBA" id="ARBA00022840"/>
    </source>
</evidence>
<evidence type="ECO:0000256" key="14">
    <source>
        <dbReference type="RuleBase" id="RU000304"/>
    </source>
</evidence>
<gene>
    <name evidence="16" type="ORF">EIN_380060</name>
</gene>
<evidence type="ECO:0000256" key="13">
    <source>
        <dbReference type="PROSITE-ProRule" id="PRU10141"/>
    </source>
</evidence>
<evidence type="ECO:0000256" key="12">
    <source>
        <dbReference type="ARBA" id="ARBA00049280"/>
    </source>
</evidence>
<dbReference type="OMA" id="MDPKSAC"/>
<keyword evidence="9" id="KW-0131">Cell cycle</keyword>
<proteinExistence type="inferred from homology"/>
<dbReference type="GO" id="GO:0004693">
    <property type="term" value="F:cyclin-dependent protein serine/threonine kinase activity"/>
    <property type="evidence" value="ECO:0007669"/>
    <property type="project" value="UniProtKB-EC"/>
</dbReference>
<dbReference type="Gene3D" id="1.10.510.10">
    <property type="entry name" value="Transferase(Phosphotransferase) domain 1"/>
    <property type="match status" value="1"/>
</dbReference>
<keyword evidence="8" id="KW-0539">Nucleus</keyword>
<reference evidence="16 17" key="1">
    <citation type="submission" date="2012-10" db="EMBL/GenBank/DDBJ databases">
        <authorList>
            <person name="Zafar N."/>
            <person name="Inman J."/>
            <person name="Hall N."/>
            <person name="Lorenzi H."/>
            <person name="Caler E."/>
        </authorList>
    </citation>
    <scope>NUCLEOTIDE SEQUENCE [LARGE SCALE GENOMIC DNA]</scope>
    <source>
        <strain evidence="16 17">IP1</strain>
    </source>
</reference>
<keyword evidence="17" id="KW-1185">Reference proteome</keyword>
<evidence type="ECO:0000256" key="11">
    <source>
        <dbReference type="ARBA" id="ARBA00048367"/>
    </source>
</evidence>
<dbReference type="GO" id="GO:0005524">
    <property type="term" value="F:ATP binding"/>
    <property type="evidence" value="ECO:0007669"/>
    <property type="project" value="UniProtKB-UniRule"/>
</dbReference>
<dbReference type="RefSeq" id="XP_004258880.1">
    <property type="nucleotide sequence ID" value="XM_004258832.1"/>
</dbReference>
<dbReference type="InterPro" id="IPR008271">
    <property type="entry name" value="Ser/Thr_kinase_AS"/>
</dbReference>
<dbReference type="GeneID" id="14891108"/>
<comment type="catalytic activity">
    <reaction evidence="11">
        <text>L-seryl-[protein] + ATP = O-phospho-L-seryl-[protein] + ADP + H(+)</text>
        <dbReference type="Rhea" id="RHEA:17989"/>
        <dbReference type="Rhea" id="RHEA-COMP:9863"/>
        <dbReference type="Rhea" id="RHEA-COMP:11604"/>
        <dbReference type="ChEBI" id="CHEBI:15378"/>
        <dbReference type="ChEBI" id="CHEBI:29999"/>
        <dbReference type="ChEBI" id="CHEBI:30616"/>
        <dbReference type="ChEBI" id="CHEBI:83421"/>
        <dbReference type="ChEBI" id="CHEBI:456216"/>
        <dbReference type="EC" id="2.7.11.22"/>
    </reaction>
</comment>
<evidence type="ECO:0000256" key="3">
    <source>
        <dbReference type="ARBA" id="ARBA00022553"/>
    </source>
</evidence>
<comment type="subcellular location">
    <subcellularLocation>
        <location evidence="1">Nucleus</location>
    </subcellularLocation>
</comment>
<dbReference type="PROSITE" id="PS50011">
    <property type="entry name" value="PROTEIN_KINASE_DOM"/>
    <property type="match status" value="1"/>
</dbReference>
<comment type="catalytic activity">
    <reaction evidence="10">
        <text>L-threonyl-[protein] + ATP = O-phospho-L-threonyl-[protein] + ADP + H(+)</text>
        <dbReference type="Rhea" id="RHEA:46608"/>
        <dbReference type="Rhea" id="RHEA-COMP:11060"/>
        <dbReference type="Rhea" id="RHEA-COMP:11605"/>
        <dbReference type="ChEBI" id="CHEBI:15378"/>
        <dbReference type="ChEBI" id="CHEBI:30013"/>
        <dbReference type="ChEBI" id="CHEBI:30616"/>
        <dbReference type="ChEBI" id="CHEBI:61977"/>
        <dbReference type="ChEBI" id="CHEBI:456216"/>
        <dbReference type="EC" id="2.7.11.22"/>
    </reaction>
</comment>
<evidence type="ECO:0000256" key="8">
    <source>
        <dbReference type="ARBA" id="ARBA00023242"/>
    </source>
</evidence>
<dbReference type="GO" id="GO:0007095">
    <property type="term" value="P:mitotic G2 DNA damage checkpoint signaling"/>
    <property type="evidence" value="ECO:0007669"/>
    <property type="project" value="TreeGrafter"/>
</dbReference>
<dbReference type="EC" id="2.7.11.23" evidence="16"/>
<dbReference type="GO" id="GO:0106310">
    <property type="term" value="F:protein serine kinase activity"/>
    <property type="evidence" value="ECO:0007669"/>
    <property type="project" value="RHEA"/>
</dbReference>
<keyword evidence="7 13" id="KW-0067">ATP-binding</keyword>
<sequence>MCDTLHSRFQFIAKLGAGTYGVVYKVRDTQKNRIVAIKKFNLENLDGDGITSLGLREVYISSTLRHKNINQILGVYSTTNELSTVMEYCDGSLRQLIGNPRFVNIRIIRYLFKQILTALLYCHEHRVFHRDLKPENIFVLKDLTVKLGDFGMARMMGDSCFRGYTAECICDAYAPPEMLGIYDNETTLYKPNYSEKVDIWAVGVMFSEMMGSTVNIQKLRMFPHKFQLIEVFPLLINEEDFSMATGMLQMDPRQRSSAKRVLQSNFFLQEEACPL</sequence>
<dbReference type="InterPro" id="IPR000719">
    <property type="entry name" value="Prot_kinase_dom"/>
</dbReference>
<keyword evidence="5 13" id="KW-0547">Nucleotide-binding</keyword>
<dbReference type="InterPro" id="IPR011009">
    <property type="entry name" value="Kinase-like_dom_sf"/>
</dbReference>
<dbReference type="GO" id="GO:0000086">
    <property type="term" value="P:G2/M transition of mitotic cell cycle"/>
    <property type="evidence" value="ECO:0007669"/>
    <property type="project" value="TreeGrafter"/>
</dbReference>
<evidence type="ECO:0000313" key="16">
    <source>
        <dbReference type="EMBL" id="ELP92109.1"/>
    </source>
</evidence>
<dbReference type="SUPFAM" id="SSF56112">
    <property type="entry name" value="Protein kinase-like (PK-like)"/>
    <property type="match status" value="1"/>
</dbReference>
<dbReference type="SMART" id="SM00220">
    <property type="entry name" value="S_TKc"/>
    <property type="match status" value="1"/>
</dbReference>
<feature type="binding site" evidence="13">
    <location>
        <position position="39"/>
    </location>
    <ligand>
        <name>ATP</name>
        <dbReference type="ChEBI" id="CHEBI:30616"/>
    </ligand>
</feature>
<keyword evidence="16" id="KW-0808">Transferase</keyword>
<comment type="similarity">
    <text evidence="2">Belongs to the protein kinase superfamily. CMGC Ser/Thr protein kinase family. CDC2/CDKX subfamily.</text>
</comment>
<evidence type="ECO:0000256" key="5">
    <source>
        <dbReference type="ARBA" id="ARBA00022741"/>
    </source>
</evidence>
<keyword evidence="16" id="KW-0418">Kinase</keyword>
<dbReference type="GO" id="GO:0008353">
    <property type="term" value="F:RNA polymerase II CTD heptapeptide repeat kinase activity"/>
    <property type="evidence" value="ECO:0007669"/>
    <property type="project" value="UniProtKB-EC"/>
</dbReference>
<dbReference type="Proteomes" id="UP000014680">
    <property type="component" value="Unassembled WGS sequence"/>
</dbReference>
<dbReference type="GO" id="GO:0005634">
    <property type="term" value="C:nucleus"/>
    <property type="evidence" value="ECO:0007669"/>
    <property type="project" value="UniProtKB-SubCell"/>
</dbReference>
<dbReference type="AlphaFoldDB" id="A0A0A1UG07"/>
<dbReference type="Pfam" id="PF00069">
    <property type="entry name" value="Pkinase"/>
    <property type="match status" value="1"/>
</dbReference>
<evidence type="ECO:0000256" key="10">
    <source>
        <dbReference type="ARBA" id="ARBA00047811"/>
    </source>
</evidence>
<keyword evidence="4 16" id="KW-0132">Cell division</keyword>
<evidence type="ECO:0000256" key="6">
    <source>
        <dbReference type="ARBA" id="ARBA00022776"/>
    </source>
</evidence>
<accession>A0A0A1UG07</accession>
<dbReference type="PROSITE" id="PS00108">
    <property type="entry name" value="PROTEIN_KINASE_ST"/>
    <property type="match status" value="1"/>
</dbReference>
<name>A0A0A1UG07_ENTIV</name>
<dbReference type="KEGG" id="eiv:EIN_380060"/>
<dbReference type="PROSITE" id="PS00107">
    <property type="entry name" value="PROTEIN_KINASE_ATP"/>
    <property type="match status" value="1"/>
</dbReference>
<evidence type="ECO:0000313" key="17">
    <source>
        <dbReference type="Proteomes" id="UP000014680"/>
    </source>
</evidence>
<evidence type="ECO:0000256" key="1">
    <source>
        <dbReference type="ARBA" id="ARBA00004123"/>
    </source>
</evidence>
<evidence type="ECO:0000259" key="15">
    <source>
        <dbReference type="PROSITE" id="PS50011"/>
    </source>
</evidence>
<dbReference type="EMBL" id="KB206395">
    <property type="protein sequence ID" value="ELP92109.1"/>
    <property type="molecule type" value="Genomic_DNA"/>
</dbReference>
<dbReference type="OrthoDB" id="26593at2759"/>
<dbReference type="PANTHER" id="PTHR24056">
    <property type="entry name" value="CELL DIVISION PROTEIN KINASE"/>
    <property type="match status" value="1"/>
</dbReference>
<evidence type="ECO:0000256" key="4">
    <source>
        <dbReference type="ARBA" id="ARBA00022618"/>
    </source>
</evidence>
<evidence type="ECO:0000256" key="9">
    <source>
        <dbReference type="ARBA" id="ARBA00023306"/>
    </source>
</evidence>
<dbReference type="InterPro" id="IPR017441">
    <property type="entry name" value="Protein_kinase_ATP_BS"/>
</dbReference>